<feature type="compositionally biased region" description="Basic and acidic residues" evidence="2">
    <location>
        <begin position="9"/>
        <end position="19"/>
    </location>
</feature>
<accession>A0AAU9IU13</accession>
<protein>
    <submittedName>
        <fullName evidence="3">Uncharacterized protein</fullName>
    </submittedName>
</protein>
<reference evidence="3" key="1">
    <citation type="submission" date="2021-09" db="EMBL/GenBank/DDBJ databases">
        <authorList>
            <consortium name="AG Swart"/>
            <person name="Singh M."/>
            <person name="Singh A."/>
            <person name="Seah K."/>
            <person name="Emmerich C."/>
        </authorList>
    </citation>
    <scope>NUCLEOTIDE SEQUENCE</scope>
    <source>
        <strain evidence="3">ATCC30299</strain>
    </source>
</reference>
<dbReference type="Proteomes" id="UP001162131">
    <property type="component" value="Unassembled WGS sequence"/>
</dbReference>
<dbReference type="PANTHER" id="PTHR23159:SF31">
    <property type="entry name" value="CENTROSOME-ASSOCIATED PROTEIN CEP250 ISOFORM X1"/>
    <property type="match status" value="1"/>
</dbReference>
<dbReference type="AlphaFoldDB" id="A0AAU9IU13"/>
<name>A0AAU9IU13_9CILI</name>
<feature type="coiled-coil region" evidence="1">
    <location>
        <begin position="80"/>
        <end position="240"/>
    </location>
</feature>
<keyword evidence="4" id="KW-1185">Reference proteome</keyword>
<dbReference type="EMBL" id="CAJZBQ010000016">
    <property type="protein sequence ID" value="CAG9316602.1"/>
    <property type="molecule type" value="Genomic_DNA"/>
</dbReference>
<evidence type="ECO:0000256" key="1">
    <source>
        <dbReference type="SAM" id="Coils"/>
    </source>
</evidence>
<organism evidence="3 4">
    <name type="scientific">Blepharisma stoltei</name>
    <dbReference type="NCBI Taxonomy" id="1481888"/>
    <lineage>
        <taxon>Eukaryota</taxon>
        <taxon>Sar</taxon>
        <taxon>Alveolata</taxon>
        <taxon>Ciliophora</taxon>
        <taxon>Postciliodesmatophora</taxon>
        <taxon>Heterotrichea</taxon>
        <taxon>Heterotrichida</taxon>
        <taxon>Blepharismidae</taxon>
        <taxon>Blepharisma</taxon>
    </lineage>
</organism>
<feature type="region of interest" description="Disordered" evidence="2">
    <location>
        <begin position="1"/>
        <end position="25"/>
    </location>
</feature>
<evidence type="ECO:0000256" key="2">
    <source>
        <dbReference type="SAM" id="MobiDB-lite"/>
    </source>
</evidence>
<sequence>MRGFKKFFAKKDKDPKEADPEGNQAAQVQDGYVVMESSNLYNLSTSDLCEIIYKFDNEVKLLNSQNTVLTEQLSTSKKDLTNVQDQTKCYKEHIEALELELTKVKADLANTQNLFEQKGTEIQLLKEHLNSKDELVSNYKKQNEDLQDQISALRSEIAMRPESSGNCCVDKEVEIKNLKAEINKLRANILENNKLGQEIQELKLANRMLDSENQKNILQLENQVNQNKNLNEKIFSLEKLHQEGEIENHKKTIEIESIKRENARLMFQRDSSETEIRSLKDNLEQKEKALQKKQAKIEELQEKLAQKSREYSAAEYTLETQKKESIDLNGKLLKKISEIESSYKESLENADIQIRNLKSQLEGIKETSTGNNAKLFSVESENKDFQEKLKNYQEECASYQAKVLELEVENKKISDKLNKSNQKRDLARKEIIKLSQKLDQKSEGNSSSFSHNPEDALNVSVKSITPPEFHIIEVFKSELENLYKLLMKMMMEGNQLSKKGETIYTINSADFSTFERKLNDIVMQIHETMDIYEASSHNRPSSERSWSSMLNGAISRITKGVGDRGPSKMFSCMSNQEDPNENLVLRPQPNRKQPVRGMRRDQVRNHKSFANDYQSGGL</sequence>
<evidence type="ECO:0000313" key="4">
    <source>
        <dbReference type="Proteomes" id="UP001162131"/>
    </source>
</evidence>
<proteinExistence type="predicted"/>
<dbReference type="PANTHER" id="PTHR23159">
    <property type="entry name" value="CENTROSOMAL PROTEIN 2"/>
    <property type="match status" value="1"/>
</dbReference>
<comment type="caution">
    <text evidence="3">The sequence shown here is derived from an EMBL/GenBank/DDBJ whole genome shotgun (WGS) entry which is preliminary data.</text>
</comment>
<evidence type="ECO:0000313" key="3">
    <source>
        <dbReference type="EMBL" id="CAG9316602.1"/>
    </source>
</evidence>
<feature type="coiled-coil region" evidence="1">
    <location>
        <begin position="269"/>
        <end position="437"/>
    </location>
</feature>
<gene>
    <name evidence="3" type="ORF">BSTOLATCC_MIC16710</name>
</gene>
<keyword evidence="1" id="KW-0175">Coiled coil</keyword>
<feature type="region of interest" description="Disordered" evidence="2">
    <location>
        <begin position="572"/>
        <end position="618"/>
    </location>
</feature>